<proteinExistence type="inferred from homology"/>
<feature type="binding site" evidence="4">
    <location>
        <position position="199"/>
    </location>
    <ligand>
        <name>D-glyceraldehyde 3-phosphate</name>
        <dbReference type="ChEBI" id="CHEBI:59776"/>
    </ligand>
</feature>
<evidence type="ECO:0000256" key="7">
    <source>
        <dbReference type="RuleBase" id="RU000397"/>
    </source>
</evidence>
<feature type="domain" description="Glyceraldehyde 3-phosphate dehydrogenase NAD(P) binding" evidence="8">
    <location>
        <begin position="3"/>
        <end position="169"/>
    </location>
</feature>
<protein>
    <submittedName>
        <fullName evidence="9">Glyceraldehyde 3-phosphate dehydrogenase</fullName>
    </submittedName>
</protein>
<comment type="similarity">
    <text evidence="1 7">Belongs to the glyceraldehyde-3-phosphate dehydrogenase family.</text>
</comment>
<dbReference type="InterPro" id="IPR036291">
    <property type="entry name" value="NAD(P)-bd_dom_sf"/>
</dbReference>
<dbReference type="GO" id="GO:0016620">
    <property type="term" value="F:oxidoreductase activity, acting on the aldehyde or oxo group of donors, NAD or NADP as acceptor"/>
    <property type="evidence" value="ECO:0007669"/>
    <property type="project" value="InterPro"/>
</dbReference>
<dbReference type="FunFam" id="3.30.360.10:FF:000002">
    <property type="entry name" value="Glyceraldehyde-3-phosphate dehydrogenase"/>
    <property type="match status" value="1"/>
</dbReference>
<dbReference type="InterPro" id="IPR020831">
    <property type="entry name" value="GlycerAld/Erythrose_P_DH"/>
</dbReference>
<dbReference type="EMBL" id="LCMR01000013">
    <property type="protein sequence ID" value="KKU42058.1"/>
    <property type="molecule type" value="Genomic_DNA"/>
</dbReference>
<feature type="binding site" evidence="5">
    <location>
        <position position="127"/>
    </location>
    <ligand>
        <name>NAD(+)</name>
        <dbReference type="ChEBI" id="CHEBI:57540"/>
    </ligand>
</feature>
<dbReference type="SMART" id="SM00846">
    <property type="entry name" value="Gp_dh_N"/>
    <property type="match status" value="1"/>
</dbReference>
<dbReference type="Pfam" id="PF00044">
    <property type="entry name" value="Gp_dh_N"/>
    <property type="match status" value="1"/>
</dbReference>
<dbReference type="GO" id="GO:0051287">
    <property type="term" value="F:NAD binding"/>
    <property type="evidence" value="ECO:0007669"/>
    <property type="project" value="InterPro"/>
</dbReference>
<dbReference type="InterPro" id="IPR020829">
    <property type="entry name" value="GlycerAld_3-P_DH_cat"/>
</dbReference>
<reference evidence="9 10" key="1">
    <citation type="journal article" date="2015" name="Nature">
        <title>rRNA introns, odd ribosomes, and small enigmatic genomes across a large radiation of phyla.</title>
        <authorList>
            <person name="Brown C.T."/>
            <person name="Hug L.A."/>
            <person name="Thomas B.C."/>
            <person name="Sharon I."/>
            <person name="Castelle C.J."/>
            <person name="Singh A."/>
            <person name="Wilkins M.J."/>
            <person name="Williams K.H."/>
            <person name="Banfield J.F."/>
        </authorList>
    </citation>
    <scope>NUCLEOTIDE SEQUENCE [LARGE SCALE GENOMIC DNA]</scope>
</reference>
<dbReference type="InterPro" id="IPR020828">
    <property type="entry name" value="GlycerAld_3-P_DH_NAD(P)-bd"/>
</dbReference>
<keyword evidence="5" id="KW-0520">NAD</keyword>
<gene>
    <name evidence="9" type="ORF">UX56_C0013G0005</name>
</gene>
<dbReference type="SUPFAM" id="SSF51735">
    <property type="entry name" value="NAD(P)-binding Rossmann-fold domains"/>
    <property type="match status" value="1"/>
</dbReference>
<evidence type="ECO:0000259" key="8">
    <source>
        <dbReference type="SMART" id="SM00846"/>
    </source>
</evidence>
<comment type="caution">
    <text evidence="9">The sequence shown here is derived from an EMBL/GenBank/DDBJ whole genome shotgun (WGS) entry which is preliminary data.</text>
</comment>
<dbReference type="Gene3D" id="3.30.360.10">
    <property type="entry name" value="Dihydrodipicolinate Reductase, domain 2"/>
    <property type="match status" value="1"/>
</dbReference>
<dbReference type="PRINTS" id="PR00078">
    <property type="entry name" value="G3PDHDRGNASE"/>
</dbReference>
<dbReference type="PIRSF" id="PIRSF000149">
    <property type="entry name" value="GAP_DH"/>
    <property type="match status" value="1"/>
</dbReference>
<evidence type="ECO:0000256" key="4">
    <source>
        <dbReference type="PIRSR" id="PIRSR000149-2"/>
    </source>
</evidence>
<name>A0A0G1SJ24_9BACT</name>
<dbReference type="FunFam" id="3.40.50.720:FF:000001">
    <property type="entry name" value="Glyceraldehyde-3-phosphate dehydrogenase"/>
    <property type="match status" value="1"/>
</dbReference>
<feature type="binding site" evidence="4">
    <location>
        <begin position="228"/>
        <end position="229"/>
    </location>
    <ligand>
        <name>D-glyceraldehyde 3-phosphate</name>
        <dbReference type="ChEBI" id="CHEBI:59776"/>
    </ligand>
</feature>
<dbReference type="PATRIC" id="fig|1618623.3.peg.226"/>
<keyword evidence="2" id="KW-0560">Oxidoreductase</keyword>
<evidence type="ECO:0000256" key="2">
    <source>
        <dbReference type="ARBA" id="ARBA00023002"/>
    </source>
</evidence>
<evidence type="ECO:0000256" key="6">
    <source>
        <dbReference type="PIRSR" id="PIRSR000149-4"/>
    </source>
</evidence>
<evidence type="ECO:0000256" key="5">
    <source>
        <dbReference type="PIRSR" id="PIRSR000149-3"/>
    </source>
</evidence>
<sequence>MPIKVAINGFGRIGRSFLKVALKRPEIEIVAINDLGDVDNLAYLLKYDSVYGKEGLDIKTEKSPTPGGLNFLIVNGKKIHFVQQKEPSLLPWKDLDIDVAIESTGFFESYEAASAHLKAGAKRVVISAPAKGKPTSEIEGLPAQSGRTVLMGINEEELKECEVSSNGSCTTNAASPVAQIMHEAIGVKKALLSTVHGYTATQKLVDAPDAKDWRRGRAGAVNIVPSTTGAAISVTEAVKGLKGLFDGVAIRVPTLTGSIADFTFLAARSTSVEEINDIFRKAAKENRWKGIMRINEEPIVSSDIIGDEHAAIVDLTLTKVVDGDLVKVMSWYDNERGYCYSLAEHIIKVGKLIK</sequence>
<dbReference type="CDD" id="cd05214">
    <property type="entry name" value="GAPDH_I_N"/>
    <property type="match status" value="1"/>
</dbReference>
<dbReference type="CDD" id="cd18126">
    <property type="entry name" value="GAPDH_I_C"/>
    <property type="match status" value="1"/>
</dbReference>
<keyword evidence="5" id="KW-0547">Nucleotide-binding</keyword>
<dbReference type="AlphaFoldDB" id="A0A0G1SJ24"/>
<evidence type="ECO:0000313" key="10">
    <source>
        <dbReference type="Proteomes" id="UP000034391"/>
    </source>
</evidence>
<feature type="binding site" evidence="4">
    <location>
        <position position="251"/>
    </location>
    <ligand>
        <name>D-glyceraldehyde 3-phosphate</name>
        <dbReference type="ChEBI" id="CHEBI:59776"/>
    </ligand>
</feature>
<dbReference type="Proteomes" id="UP000034391">
    <property type="component" value="Unassembled WGS sequence"/>
</dbReference>
<feature type="binding site" evidence="5">
    <location>
        <position position="34"/>
    </location>
    <ligand>
        <name>NAD(+)</name>
        <dbReference type="ChEBI" id="CHEBI:57540"/>
    </ligand>
</feature>
<dbReference type="Gene3D" id="3.40.50.720">
    <property type="entry name" value="NAD(P)-binding Rossmann-like Domain"/>
    <property type="match status" value="1"/>
</dbReference>
<dbReference type="Pfam" id="PF02800">
    <property type="entry name" value="Gp_dh_C"/>
    <property type="match status" value="1"/>
</dbReference>
<organism evidence="9 10">
    <name type="scientific">Candidatus Azambacteria bacterium GW2011_GWD2_46_48</name>
    <dbReference type="NCBI Taxonomy" id="1618623"/>
    <lineage>
        <taxon>Bacteria</taxon>
        <taxon>Candidatus Azamiibacteriota</taxon>
    </lineage>
</organism>
<evidence type="ECO:0000256" key="1">
    <source>
        <dbReference type="ARBA" id="ARBA00007406"/>
    </source>
</evidence>
<feature type="active site" description="Nucleophile" evidence="3">
    <location>
        <position position="169"/>
    </location>
</feature>
<feature type="site" description="Activates thiol group during catalysis" evidence="6">
    <location>
        <position position="196"/>
    </location>
</feature>
<dbReference type="PANTHER" id="PTHR43148">
    <property type="entry name" value="GLYCERALDEHYDE-3-PHOSPHATE DEHYDROGENASE 2"/>
    <property type="match status" value="1"/>
</dbReference>
<feature type="binding site" evidence="5">
    <location>
        <position position="334"/>
    </location>
    <ligand>
        <name>NAD(+)</name>
        <dbReference type="ChEBI" id="CHEBI:57540"/>
    </ligand>
</feature>
<dbReference type="SUPFAM" id="SSF55347">
    <property type="entry name" value="Glyceraldehyde-3-phosphate dehydrogenase-like, C-terminal domain"/>
    <property type="match status" value="1"/>
</dbReference>
<feature type="binding site" evidence="4">
    <location>
        <begin position="168"/>
        <end position="170"/>
    </location>
    <ligand>
        <name>D-glyceraldehyde 3-phosphate</name>
        <dbReference type="ChEBI" id="CHEBI:59776"/>
    </ligand>
</feature>
<accession>A0A0G1SJ24</accession>
<feature type="binding site" evidence="5">
    <location>
        <begin position="12"/>
        <end position="13"/>
    </location>
    <ligand>
        <name>NAD(+)</name>
        <dbReference type="ChEBI" id="CHEBI:57540"/>
    </ligand>
</feature>
<evidence type="ECO:0000313" key="9">
    <source>
        <dbReference type="EMBL" id="KKU42058.1"/>
    </source>
</evidence>
<evidence type="ECO:0000256" key="3">
    <source>
        <dbReference type="PIRSR" id="PIRSR000149-1"/>
    </source>
</evidence>